<sequence>MSQRQHTQTSASPFSVLRHHHPSSSSSPTPLSTHDTDCNLHLHASHCNCICLQPYKRCSNLLLTAAKHHPTQLRNELDLTPTVHVCSSRFTRTHCRLHPILRLVLLSLPPPTAKHDHHPLRQPSAGRPGALLHERTARSICVYPFIRGSLTAALERPFHGTPFNLHSLHLNDVGYQHKTAPGTGLAAPFIICPHLPSSTLMRWPWALIN</sequence>
<evidence type="ECO:0000313" key="2">
    <source>
        <dbReference type="EMBL" id="KAH7117928.1"/>
    </source>
</evidence>
<gene>
    <name evidence="2" type="ORF">B0J11DRAFT_95674</name>
</gene>
<evidence type="ECO:0000313" key="3">
    <source>
        <dbReference type="Proteomes" id="UP000700596"/>
    </source>
</evidence>
<organism evidence="2 3">
    <name type="scientific">Dendryphion nanum</name>
    <dbReference type="NCBI Taxonomy" id="256645"/>
    <lineage>
        <taxon>Eukaryota</taxon>
        <taxon>Fungi</taxon>
        <taxon>Dikarya</taxon>
        <taxon>Ascomycota</taxon>
        <taxon>Pezizomycotina</taxon>
        <taxon>Dothideomycetes</taxon>
        <taxon>Pleosporomycetidae</taxon>
        <taxon>Pleosporales</taxon>
        <taxon>Torulaceae</taxon>
        <taxon>Dendryphion</taxon>
    </lineage>
</organism>
<dbReference type="Proteomes" id="UP000700596">
    <property type="component" value="Unassembled WGS sequence"/>
</dbReference>
<accession>A0A9P9DES4</accession>
<dbReference type="AlphaFoldDB" id="A0A9P9DES4"/>
<protein>
    <submittedName>
        <fullName evidence="2">Uncharacterized protein</fullName>
    </submittedName>
</protein>
<feature type="compositionally biased region" description="Low complexity" evidence="1">
    <location>
        <begin position="23"/>
        <end position="33"/>
    </location>
</feature>
<comment type="caution">
    <text evidence="2">The sequence shown here is derived from an EMBL/GenBank/DDBJ whole genome shotgun (WGS) entry which is preliminary data.</text>
</comment>
<name>A0A9P9DES4_9PLEO</name>
<evidence type="ECO:0000256" key="1">
    <source>
        <dbReference type="SAM" id="MobiDB-lite"/>
    </source>
</evidence>
<proteinExistence type="predicted"/>
<keyword evidence="3" id="KW-1185">Reference proteome</keyword>
<dbReference type="EMBL" id="JAGMWT010000013">
    <property type="protein sequence ID" value="KAH7117928.1"/>
    <property type="molecule type" value="Genomic_DNA"/>
</dbReference>
<feature type="compositionally biased region" description="Polar residues" evidence="1">
    <location>
        <begin position="1"/>
        <end position="13"/>
    </location>
</feature>
<feature type="region of interest" description="Disordered" evidence="1">
    <location>
        <begin position="1"/>
        <end position="34"/>
    </location>
</feature>
<reference evidence="2" key="1">
    <citation type="journal article" date="2021" name="Nat. Commun.">
        <title>Genetic determinants of endophytism in the Arabidopsis root mycobiome.</title>
        <authorList>
            <person name="Mesny F."/>
            <person name="Miyauchi S."/>
            <person name="Thiergart T."/>
            <person name="Pickel B."/>
            <person name="Atanasova L."/>
            <person name="Karlsson M."/>
            <person name="Huettel B."/>
            <person name="Barry K.W."/>
            <person name="Haridas S."/>
            <person name="Chen C."/>
            <person name="Bauer D."/>
            <person name="Andreopoulos W."/>
            <person name="Pangilinan J."/>
            <person name="LaButti K."/>
            <person name="Riley R."/>
            <person name="Lipzen A."/>
            <person name="Clum A."/>
            <person name="Drula E."/>
            <person name="Henrissat B."/>
            <person name="Kohler A."/>
            <person name="Grigoriev I.V."/>
            <person name="Martin F.M."/>
            <person name="Hacquard S."/>
        </authorList>
    </citation>
    <scope>NUCLEOTIDE SEQUENCE</scope>
    <source>
        <strain evidence="2">MPI-CAGE-CH-0243</strain>
    </source>
</reference>